<dbReference type="EMBL" id="JANCLT010000008">
    <property type="protein sequence ID" value="MCP8969954.1"/>
    <property type="molecule type" value="Genomic_DNA"/>
</dbReference>
<name>A0AA42BRW8_9BACI</name>
<dbReference type="GO" id="GO:0009401">
    <property type="term" value="P:phosphoenolpyruvate-dependent sugar phosphotransferase system"/>
    <property type="evidence" value="ECO:0007669"/>
    <property type="project" value="UniProtKB-KW"/>
</dbReference>
<evidence type="ECO:0000256" key="7">
    <source>
        <dbReference type="PROSITE-ProRule" id="PRU00423"/>
    </source>
</evidence>
<feature type="modified residue" description="Phosphocysteine; by EIIA" evidence="7">
    <location>
        <position position="8"/>
    </location>
</feature>
<dbReference type="GO" id="GO:0016301">
    <property type="term" value="F:kinase activity"/>
    <property type="evidence" value="ECO:0007669"/>
    <property type="project" value="UniProtKB-KW"/>
</dbReference>
<evidence type="ECO:0000256" key="6">
    <source>
        <dbReference type="ARBA" id="ARBA00022777"/>
    </source>
</evidence>
<dbReference type="InterPro" id="IPR051819">
    <property type="entry name" value="PTS_sugar-specific_EIIB"/>
</dbReference>
<dbReference type="GO" id="GO:0008982">
    <property type="term" value="F:protein-N(PI)-phosphohistidine-sugar phosphotransferase activity"/>
    <property type="evidence" value="ECO:0007669"/>
    <property type="project" value="InterPro"/>
</dbReference>
<evidence type="ECO:0000256" key="8">
    <source>
        <dbReference type="SAM" id="SignalP"/>
    </source>
</evidence>
<feature type="chain" id="PRO_5041401807" description="PTS EIIB type-3 domain-containing protein" evidence="8">
    <location>
        <begin position="19"/>
        <end position="136"/>
    </location>
</feature>
<dbReference type="Pfam" id="PF02302">
    <property type="entry name" value="PTS_IIB"/>
    <property type="match status" value="1"/>
</dbReference>
<accession>A0AA42BRW8</accession>
<reference evidence="10" key="1">
    <citation type="submission" date="2022-07" db="EMBL/GenBank/DDBJ databases">
        <authorList>
            <person name="Li W.-J."/>
            <person name="Deng Q.-Q."/>
        </authorList>
    </citation>
    <scope>NUCLEOTIDE SEQUENCE</scope>
    <source>
        <strain evidence="10">SYSU M60031</strain>
    </source>
</reference>
<evidence type="ECO:0000256" key="5">
    <source>
        <dbReference type="ARBA" id="ARBA00022683"/>
    </source>
</evidence>
<protein>
    <recommendedName>
        <fullName evidence="9">PTS EIIB type-3 domain-containing protein</fullName>
    </recommendedName>
</protein>
<keyword evidence="1" id="KW-0813">Transport</keyword>
<proteinExistence type="predicted"/>
<dbReference type="InterPro" id="IPR013012">
    <property type="entry name" value="PTS_EIIB_3"/>
</dbReference>
<dbReference type="InterPro" id="IPR036095">
    <property type="entry name" value="PTS_EIIB-like_sf"/>
</dbReference>
<organism evidence="10 11">
    <name type="scientific">Ectobacillus ponti</name>
    <dbReference type="NCBI Taxonomy" id="2961894"/>
    <lineage>
        <taxon>Bacteria</taxon>
        <taxon>Bacillati</taxon>
        <taxon>Bacillota</taxon>
        <taxon>Bacilli</taxon>
        <taxon>Bacillales</taxon>
        <taxon>Bacillaceae</taxon>
        <taxon>Ectobacillus</taxon>
    </lineage>
</organism>
<gene>
    <name evidence="10" type="ORF">NK662_15615</name>
</gene>
<keyword evidence="6" id="KW-0418">Kinase</keyword>
<evidence type="ECO:0000259" key="9">
    <source>
        <dbReference type="PROSITE" id="PS51100"/>
    </source>
</evidence>
<keyword evidence="3" id="KW-0762">Sugar transport</keyword>
<evidence type="ECO:0000313" key="10">
    <source>
        <dbReference type="EMBL" id="MCP8969954.1"/>
    </source>
</evidence>
<keyword evidence="8" id="KW-0732">Signal</keyword>
<keyword evidence="11" id="KW-1185">Reference proteome</keyword>
<dbReference type="PROSITE" id="PS51100">
    <property type="entry name" value="PTS_EIIB_TYPE_3"/>
    <property type="match status" value="1"/>
</dbReference>
<evidence type="ECO:0000256" key="1">
    <source>
        <dbReference type="ARBA" id="ARBA00022448"/>
    </source>
</evidence>
<keyword evidence="2" id="KW-0597">Phosphoprotein</keyword>
<evidence type="ECO:0000313" key="11">
    <source>
        <dbReference type="Proteomes" id="UP001156102"/>
    </source>
</evidence>
<dbReference type="Gene3D" id="3.40.50.2300">
    <property type="match status" value="1"/>
</dbReference>
<evidence type="ECO:0000256" key="2">
    <source>
        <dbReference type="ARBA" id="ARBA00022553"/>
    </source>
</evidence>
<dbReference type="Proteomes" id="UP001156102">
    <property type="component" value="Unassembled WGS sequence"/>
</dbReference>
<keyword evidence="4" id="KW-0808">Transferase</keyword>
<feature type="signal peptide" evidence="8">
    <location>
        <begin position="1"/>
        <end position="18"/>
    </location>
</feature>
<dbReference type="AlphaFoldDB" id="A0AA42BRW8"/>
<comment type="caution">
    <text evidence="10">The sequence shown here is derived from an EMBL/GenBank/DDBJ whole genome shotgun (WGS) entry which is preliminary data.</text>
</comment>
<evidence type="ECO:0000256" key="4">
    <source>
        <dbReference type="ARBA" id="ARBA00022679"/>
    </source>
</evidence>
<dbReference type="PANTHER" id="PTHR34581">
    <property type="entry name" value="PTS SYSTEM N,N'-DIACETYLCHITOBIOSE-SPECIFIC EIIB COMPONENT"/>
    <property type="match status" value="1"/>
</dbReference>
<keyword evidence="5" id="KW-0598">Phosphotransferase system</keyword>
<sequence length="136" mass="15686">MIRILLCCAGGFSSSALAAGVEKEIVENNLQDEFYIEFAPFSLAKEKMSAFDVILFCPHLQFEVKRMVKTLSPDKPMYILPPRMYGLMRFQELSLDAVDVIELYKQTKMKPVHFPGEENTMRLTRHVAYRNFKSQA</sequence>
<dbReference type="RefSeq" id="WP_279664801.1">
    <property type="nucleotide sequence ID" value="NZ_JANCLT010000008.1"/>
</dbReference>
<evidence type="ECO:0000256" key="3">
    <source>
        <dbReference type="ARBA" id="ARBA00022597"/>
    </source>
</evidence>
<dbReference type="SUPFAM" id="SSF52794">
    <property type="entry name" value="PTS system IIB component-like"/>
    <property type="match status" value="1"/>
</dbReference>
<dbReference type="InterPro" id="IPR003501">
    <property type="entry name" value="PTS_EIIB_2/3"/>
</dbReference>
<dbReference type="PANTHER" id="PTHR34581:SF2">
    <property type="entry name" value="PTS SYSTEM N,N'-DIACETYLCHITOBIOSE-SPECIFIC EIIB COMPONENT"/>
    <property type="match status" value="1"/>
</dbReference>
<feature type="domain" description="PTS EIIB type-3" evidence="9">
    <location>
        <begin position="1"/>
        <end position="107"/>
    </location>
</feature>